<evidence type="ECO:0008006" key="3">
    <source>
        <dbReference type="Google" id="ProtNLM"/>
    </source>
</evidence>
<dbReference type="Pfam" id="PF11185">
    <property type="entry name" value="DUF2971"/>
    <property type="match status" value="1"/>
</dbReference>
<dbReference type="EMBL" id="CDNC01000031">
    <property type="protein sequence ID" value="CEM62468.1"/>
    <property type="molecule type" value="Genomic_DNA"/>
</dbReference>
<protein>
    <recommendedName>
        <fullName evidence="3">DUF2971 domain-containing protein</fullName>
    </recommendedName>
</protein>
<accession>A0A0B7GVD9</accession>
<name>A0A0B7GVD9_TREPH</name>
<reference evidence="2" key="1">
    <citation type="submission" date="2015-01" db="EMBL/GenBank/DDBJ databases">
        <authorList>
            <person name="Manzoor Shahid"/>
            <person name="Zubair Saima"/>
        </authorList>
    </citation>
    <scope>NUCLEOTIDE SEQUENCE [LARGE SCALE GENOMIC DNA]</scope>
    <source>
        <strain evidence="2">V1</strain>
    </source>
</reference>
<dbReference type="InterPro" id="IPR021352">
    <property type="entry name" value="DUF2971"/>
</dbReference>
<dbReference type="OrthoDB" id="332581at2"/>
<gene>
    <name evidence="1" type="ORF">TPHV1_370003</name>
</gene>
<evidence type="ECO:0000313" key="1">
    <source>
        <dbReference type="EMBL" id="CEM62468.1"/>
    </source>
</evidence>
<dbReference type="AlphaFoldDB" id="A0A0B7GVD9"/>
<evidence type="ECO:0000313" key="2">
    <source>
        <dbReference type="Proteomes" id="UP000042527"/>
    </source>
</evidence>
<keyword evidence="2" id="KW-1185">Reference proteome</keyword>
<dbReference type="RefSeq" id="WP_044634831.1">
    <property type="nucleotide sequence ID" value="NZ_CDNC01000031.1"/>
</dbReference>
<dbReference type="Proteomes" id="UP000042527">
    <property type="component" value="Unassembled WGS sequence"/>
</dbReference>
<proteinExistence type="predicted"/>
<sequence>MFSGYTDEYDGKKLYKYYSYNDCMDNMFAPVINHTLRYRNPIFFNDPYDCYIAAKVNGQIQSVRSNQMNGVFVCSLTAISDAILMWSHYASNHEGFVIEYDYEELKKINYQQMEVFSKVIYSDDIIVKDFFSSNAEKAVVQAIFHKSLCWNYENEIRSVIYNGCKKEEKYIDITLNSNAISAVLLGSHFIKKREGKIPAFLKRLHHDKKLYYMQLLSDKYHLEKRNDIKNDWFE</sequence>
<organism evidence="1 2">
    <name type="scientific">Treponema phagedenis</name>
    <dbReference type="NCBI Taxonomy" id="162"/>
    <lineage>
        <taxon>Bacteria</taxon>
        <taxon>Pseudomonadati</taxon>
        <taxon>Spirochaetota</taxon>
        <taxon>Spirochaetia</taxon>
        <taxon>Spirochaetales</taxon>
        <taxon>Treponemataceae</taxon>
        <taxon>Treponema</taxon>
    </lineage>
</organism>